<evidence type="ECO:0000256" key="2">
    <source>
        <dbReference type="ARBA" id="ARBA00023002"/>
    </source>
</evidence>
<name>X1FV90_9ZZZZ</name>
<dbReference type="GO" id="GO:0051287">
    <property type="term" value="F:NAD binding"/>
    <property type="evidence" value="ECO:0007669"/>
    <property type="project" value="InterPro"/>
</dbReference>
<dbReference type="Pfam" id="PF02826">
    <property type="entry name" value="2-Hacid_dh_C"/>
    <property type="match status" value="1"/>
</dbReference>
<reference evidence="5" key="1">
    <citation type="journal article" date="2014" name="Front. Microbiol.">
        <title>High frequency of phylogenetically diverse reductive dehalogenase-homologous genes in deep subseafloor sedimentary metagenomes.</title>
        <authorList>
            <person name="Kawai M."/>
            <person name="Futagami T."/>
            <person name="Toyoda A."/>
            <person name="Takaki Y."/>
            <person name="Nishi S."/>
            <person name="Hori S."/>
            <person name="Arai W."/>
            <person name="Tsubouchi T."/>
            <person name="Morono Y."/>
            <person name="Uchiyama I."/>
            <person name="Ito T."/>
            <person name="Fujiyama A."/>
            <person name="Inagaki F."/>
            <person name="Takami H."/>
        </authorList>
    </citation>
    <scope>NUCLEOTIDE SEQUENCE</scope>
    <source>
        <strain evidence="5">Expedition CK06-06</strain>
    </source>
</reference>
<dbReference type="GO" id="GO:0016491">
    <property type="term" value="F:oxidoreductase activity"/>
    <property type="evidence" value="ECO:0007669"/>
    <property type="project" value="UniProtKB-KW"/>
</dbReference>
<dbReference type="SUPFAM" id="SSF51735">
    <property type="entry name" value="NAD(P)-binding Rossmann-fold domains"/>
    <property type="match status" value="1"/>
</dbReference>
<comment type="similarity">
    <text evidence="1">Belongs to the D-isomer specific 2-hydroxyacid dehydrogenase family.</text>
</comment>
<dbReference type="EMBL" id="BARU01013123">
    <property type="protein sequence ID" value="GAH33259.1"/>
    <property type="molecule type" value="Genomic_DNA"/>
</dbReference>
<dbReference type="InterPro" id="IPR029753">
    <property type="entry name" value="D-isomer_DH_CS"/>
</dbReference>
<keyword evidence="3" id="KW-0520">NAD</keyword>
<feature type="domain" description="D-isomer specific 2-hydroxyacid dehydrogenase NAD-binding" evidence="4">
    <location>
        <begin position="1"/>
        <end position="70"/>
    </location>
</feature>
<feature type="non-terminal residue" evidence="5">
    <location>
        <position position="1"/>
    </location>
</feature>
<evidence type="ECO:0000256" key="1">
    <source>
        <dbReference type="ARBA" id="ARBA00005854"/>
    </source>
</evidence>
<keyword evidence="2" id="KW-0560">Oxidoreductase</keyword>
<accession>X1FV90</accession>
<proteinExistence type="inferred from homology"/>
<dbReference type="PANTHER" id="PTHR43761:SF1">
    <property type="entry name" value="D-ISOMER SPECIFIC 2-HYDROXYACID DEHYDROGENASE CATALYTIC DOMAIN-CONTAINING PROTEIN-RELATED"/>
    <property type="match status" value="1"/>
</dbReference>
<evidence type="ECO:0000259" key="4">
    <source>
        <dbReference type="Pfam" id="PF02826"/>
    </source>
</evidence>
<dbReference type="InterPro" id="IPR006140">
    <property type="entry name" value="D-isomer_DH_NAD-bd"/>
</dbReference>
<evidence type="ECO:0000256" key="3">
    <source>
        <dbReference type="ARBA" id="ARBA00023027"/>
    </source>
</evidence>
<comment type="caution">
    <text evidence="5">The sequence shown here is derived from an EMBL/GenBank/DDBJ whole genome shotgun (WGS) entry which is preliminary data.</text>
</comment>
<dbReference type="InterPro" id="IPR050418">
    <property type="entry name" value="D-iso_2-hydroxyacid_DH_PdxB"/>
</dbReference>
<organism evidence="5">
    <name type="scientific">marine sediment metagenome</name>
    <dbReference type="NCBI Taxonomy" id="412755"/>
    <lineage>
        <taxon>unclassified sequences</taxon>
        <taxon>metagenomes</taxon>
        <taxon>ecological metagenomes</taxon>
    </lineage>
</organism>
<gene>
    <name evidence="5" type="ORF">S03H2_23870</name>
</gene>
<dbReference type="PROSITE" id="PS00671">
    <property type="entry name" value="D_2_HYDROXYACID_DH_3"/>
    <property type="match status" value="1"/>
</dbReference>
<protein>
    <recommendedName>
        <fullName evidence="4">D-isomer specific 2-hydroxyacid dehydrogenase NAD-binding domain-containing protein</fullName>
    </recommendedName>
</protein>
<dbReference type="Gene3D" id="3.40.50.720">
    <property type="entry name" value="NAD(P)-binding Rossmann-like Domain"/>
    <property type="match status" value="2"/>
</dbReference>
<sequence>IGDKELRLMKPTAYLINTARGGVIDEKALIKVLKKKEIAGAALDVFTIEPPQLDNPLIKMENVCATPHIAIATEEALIRTSVTSAEEVLKVLRGEKPHYIVNPEVLKK</sequence>
<dbReference type="InterPro" id="IPR036291">
    <property type="entry name" value="NAD(P)-bd_dom_sf"/>
</dbReference>
<dbReference type="AlphaFoldDB" id="X1FV90"/>
<dbReference type="PANTHER" id="PTHR43761">
    <property type="entry name" value="D-ISOMER SPECIFIC 2-HYDROXYACID DEHYDROGENASE FAMILY PROTEIN (AFU_ORTHOLOGUE AFUA_1G13630)"/>
    <property type="match status" value="1"/>
</dbReference>
<evidence type="ECO:0000313" key="5">
    <source>
        <dbReference type="EMBL" id="GAH33259.1"/>
    </source>
</evidence>